<dbReference type="InterPro" id="IPR045518">
    <property type="entry name" value="2EXR"/>
</dbReference>
<proteinExistence type="predicted"/>
<dbReference type="AlphaFoldDB" id="A0A218YXT1"/>
<feature type="compositionally biased region" description="Gly residues" evidence="1">
    <location>
        <begin position="342"/>
        <end position="351"/>
    </location>
</feature>
<dbReference type="PANTHER" id="PTHR35910">
    <property type="entry name" value="2EXR DOMAIN-CONTAINING PROTEIN"/>
    <property type="match status" value="1"/>
</dbReference>
<dbReference type="PANTHER" id="PTHR35910:SF6">
    <property type="entry name" value="2EXR DOMAIN-CONTAINING PROTEIN"/>
    <property type="match status" value="1"/>
</dbReference>
<dbReference type="OrthoDB" id="3448456at2759"/>
<comment type="caution">
    <text evidence="3">The sequence shown here is derived from an EMBL/GenBank/DDBJ whole genome shotgun (WGS) entry which is preliminary data.</text>
</comment>
<organism evidence="3 4">
    <name type="scientific">Diplocarpon coronariae</name>
    <dbReference type="NCBI Taxonomy" id="2795749"/>
    <lineage>
        <taxon>Eukaryota</taxon>
        <taxon>Fungi</taxon>
        <taxon>Dikarya</taxon>
        <taxon>Ascomycota</taxon>
        <taxon>Pezizomycotina</taxon>
        <taxon>Leotiomycetes</taxon>
        <taxon>Helotiales</taxon>
        <taxon>Drepanopezizaceae</taxon>
        <taxon>Diplocarpon</taxon>
    </lineage>
</organism>
<evidence type="ECO:0000313" key="3">
    <source>
        <dbReference type="EMBL" id="OWP00180.1"/>
    </source>
</evidence>
<gene>
    <name evidence="3" type="ORF">B2J93_5750</name>
</gene>
<reference evidence="3 4" key="1">
    <citation type="submission" date="2017-04" db="EMBL/GenBank/DDBJ databases">
        <title>Draft genome sequence of Marssonina coronaria NL1: causal agent of apple blotch.</title>
        <authorList>
            <person name="Cheng Q."/>
        </authorList>
    </citation>
    <scope>NUCLEOTIDE SEQUENCE [LARGE SCALE GENOMIC DNA]</scope>
    <source>
        <strain evidence="3 4">NL1</strain>
    </source>
</reference>
<feature type="region of interest" description="Disordered" evidence="1">
    <location>
        <begin position="338"/>
        <end position="359"/>
    </location>
</feature>
<dbReference type="EMBL" id="MZNU01000335">
    <property type="protein sequence ID" value="OWP00180.1"/>
    <property type="molecule type" value="Genomic_DNA"/>
</dbReference>
<feature type="domain" description="2EXR" evidence="2">
    <location>
        <begin position="42"/>
        <end position="135"/>
    </location>
</feature>
<protein>
    <recommendedName>
        <fullName evidence="2">2EXR domain-containing protein</fullName>
    </recommendedName>
</protein>
<accession>A0A218YXT1</accession>
<dbReference type="InParanoid" id="A0A218YXT1"/>
<evidence type="ECO:0000259" key="2">
    <source>
        <dbReference type="Pfam" id="PF20150"/>
    </source>
</evidence>
<sequence length="359" mass="39959">MPSSTTISQNTLLAPTTSLESIDSMVQQISELTLTPSPGVNFCSLPTEIRLMIWKLAIPGPRVLRMCIPRDKSRVPWTYSTSSPAIPSILHVNLESRIVGLSLFTLNFPLKQKQCRPPPYRPALSTYWNPARDTLYLPDFHAPEDADVAADVARDAVEGSDAGLPADDSLLGRRFHHHNLMAMQHLALPWKTKVASGFDFRTGSDRCGGEWMPRWLFGFPSLKSVTFVVEPSSRGYRPGEIVLYEPGDARVRREYSCCALAWSADRVSFKPGELAALIACRLRLYTQGEIPNIHMKLLGHRETRKTLPRMVSELVGNPPEYLHRNWLVELKEFTPSASHHGSGLGGGGLGGPAERHPRF</sequence>
<evidence type="ECO:0000256" key="1">
    <source>
        <dbReference type="SAM" id="MobiDB-lite"/>
    </source>
</evidence>
<keyword evidence="4" id="KW-1185">Reference proteome</keyword>
<evidence type="ECO:0000313" key="4">
    <source>
        <dbReference type="Proteomes" id="UP000242519"/>
    </source>
</evidence>
<name>A0A218YXT1_9HELO</name>
<dbReference type="Pfam" id="PF20150">
    <property type="entry name" value="2EXR"/>
    <property type="match status" value="1"/>
</dbReference>
<dbReference type="Proteomes" id="UP000242519">
    <property type="component" value="Unassembled WGS sequence"/>
</dbReference>